<dbReference type="PRINTS" id="PR00297">
    <property type="entry name" value="CHAPERONIN10"/>
</dbReference>
<gene>
    <name evidence="2" type="primary">groES</name>
</gene>
<name>A0A221S3E5_9VIRU</name>
<dbReference type="EMBL" id="KU970840">
    <property type="protein sequence ID" value="ASN63434.1"/>
    <property type="molecule type" value="Genomic_DNA"/>
</dbReference>
<dbReference type="SUPFAM" id="SSF50129">
    <property type="entry name" value="GroES-like"/>
    <property type="match status" value="1"/>
</dbReference>
<dbReference type="GO" id="GO:0044183">
    <property type="term" value="F:protein folding chaperone"/>
    <property type="evidence" value="ECO:0007669"/>
    <property type="project" value="InterPro"/>
</dbReference>
<evidence type="ECO:0000313" key="2">
    <source>
        <dbReference type="EMBL" id="ASN63434.1"/>
    </source>
</evidence>
<sequence length="94" mass="10859">MKYTPNGKRLIVTRKKHETKTKFGIVLPDTMTEKKLSEGYIERIAHGCEGDHWEEGMHVIFAQFAGQEIKVGDDVYLVMPEEDVLVYGWDSEEE</sequence>
<dbReference type="InterPro" id="IPR020818">
    <property type="entry name" value="Chaperonin_GroES"/>
</dbReference>
<accession>A0A221S3E5</accession>
<organism evidence="2">
    <name type="scientific">uncultured virus</name>
    <dbReference type="NCBI Taxonomy" id="340016"/>
    <lineage>
        <taxon>Viruses</taxon>
        <taxon>environmental samples</taxon>
    </lineage>
</organism>
<reference evidence="2" key="1">
    <citation type="submission" date="2016-03" db="EMBL/GenBank/DDBJ databases">
        <title>Novel chaperonins are prevalent in the virioplankton and link to viral biology and ecology.</title>
        <authorList>
            <person name="Marine R.L."/>
            <person name="Nasko D.J."/>
            <person name="Polson S.W."/>
            <person name="Wommack K.E."/>
        </authorList>
    </citation>
    <scope>NUCLEOTIDE SEQUENCE</scope>
</reference>
<dbReference type="Gene3D" id="2.30.33.40">
    <property type="entry name" value="GroES chaperonin"/>
    <property type="match status" value="1"/>
</dbReference>
<dbReference type="InterPro" id="IPR011032">
    <property type="entry name" value="GroES-like_sf"/>
</dbReference>
<evidence type="ECO:0000256" key="1">
    <source>
        <dbReference type="ARBA" id="ARBA00023186"/>
    </source>
</evidence>
<dbReference type="SMART" id="SM00883">
    <property type="entry name" value="Cpn10"/>
    <property type="match status" value="1"/>
</dbReference>
<dbReference type="InterPro" id="IPR037124">
    <property type="entry name" value="Chaperonin_GroES_sf"/>
</dbReference>
<protein>
    <submittedName>
        <fullName evidence="2">Co-chaperonin GroES</fullName>
    </submittedName>
</protein>
<proteinExistence type="predicted"/>
<dbReference type="CDD" id="cd00320">
    <property type="entry name" value="cpn10"/>
    <property type="match status" value="1"/>
</dbReference>
<dbReference type="GO" id="GO:0005524">
    <property type="term" value="F:ATP binding"/>
    <property type="evidence" value="ECO:0007669"/>
    <property type="project" value="InterPro"/>
</dbReference>
<dbReference type="Pfam" id="PF00166">
    <property type="entry name" value="Cpn10"/>
    <property type="match status" value="1"/>
</dbReference>
<keyword evidence="1" id="KW-0143">Chaperone</keyword>